<evidence type="ECO:0000313" key="4">
    <source>
        <dbReference type="Proteomes" id="UP001601197"/>
    </source>
</evidence>
<dbReference type="InterPro" id="IPR041522">
    <property type="entry name" value="CdaR_GGDEF"/>
</dbReference>
<comment type="caution">
    <text evidence="3">The sequence shown here is derived from an EMBL/GenBank/DDBJ whole genome shotgun (WGS) entry which is preliminary data.</text>
</comment>
<dbReference type="PANTHER" id="PTHR33744">
    <property type="entry name" value="CARBOHYDRATE DIACID REGULATOR"/>
    <property type="match status" value="1"/>
</dbReference>
<dbReference type="InterPro" id="IPR025736">
    <property type="entry name" value="PucR_C-HTH_dom"/>
</dbReference>
<dbReference type="RefSeq" id="WP_388346915.1">
    <property type="nucleotide sequence ID" value="NZ_JBIAFJ010000009.1"/>
</dbReference>
<dbReference type="InterPro" id="IPR042070">
    <property type="entry name" value="PucR_C-HTH_sf"/>
</dbReference>
<dbReference type="PANTHER" id="PTHR33744:SF1">
    <property type="entry name" value="DNA-BINDING TRANSCRIPTIONAL ACTIVATOR ADER"/>
    <property type="match status" value="1"/>
</dbReference>
<evidence type="ECO:0000256" key="1">
    <source>
        <dbReference type="ARBA" id="ARBA00006754"/>
    </source>
</evidence>
<dbReference type="Gene3D" id="3.30.450.40">
    <property type="match status" value="1"/>
</dbReference>
<accession>A0ABW6KVS6</accession>
<dbReference type="InterPro" id="IPR029016">
    <property type="entry name" value="GAF-like_dom_sf"/>
</dbReference>
<dbReference type="Pfam" id="PF13185">
    <property type="entry name" value="GAF_2"/>
    <property type="match status" value="1"/>
</dbReference>
<dbReference type="InterPro" id="IPR051448">
    <property type="entry name" value="CdaR-like_regulators"/>
</dbReference>
<protein>
    <submittedName>
        <fullName evidence="3">Helix-turn-helix domain-containing protein</fullName>
    </submittedName>
</protein>
<dbReference type="Gene3D" id="1.10.10.2840">
    <property type="entry name" value="PucR C-terminal helix-turn-helix domain"/>
    <property type="match status" value="1"/>
</dbReference>
<comment type="similarity">
    <text evidence="1">Belongs to the CdaR family.</text>
</comment>
<keyword evidence="4" id="KW-1185">Reference proteome</keyword>
<evidence type="ECO:0000259" key="2">
    <source>
        <dbReference type="SMART" id="SM00065"/>
    </source>
</evidence>
<dbReference type="SUPFAM" id="SSF55781">
    <property type="entry name" value="GAF domain-like"/>
    <property type="match status" value="1"/>
</dbReference>
<dbReference type="Pfam" id="PF17853">
    <property type="entry name" value="GGDEF_2"/>
    <property type="match status" value="1"/>
</dbReference>
<sequence length="590" mass="63988">MERAREYALRIDERFRRLNYRNDRLLLLMDAVRDIAERRSFGSLLATIVRRARALVHADVSLIGLYDDEGMAVRQDGLISPVPGLHIPADTGLSGHARHVGAPVWTPDYLKDENFQRNELLDCLFEREGLRAAVAIPLCTPEKAIGVLLCAHREVRSYSPDELSLMNSLAGYAASAVERCRALDEARARIARITSKYDRLRARVHAEQRAEQAGRRLLDAVLAGADAQAVTDELARTLSLSVALRDENDLTLAVSGRIPAEGDALDEALLEARVENRATRAGDDITVLPVTAGDEDLGALIVHSGRPLDESDHAVATHAARASAVLALVNRRAAAQGQARDEALDALLDRPGRDPQRTAQLTQRLGVDLARPHVVVVAHAESGRRGRITAWASRHVSLRGGAKTLRDGCLVLLLPGDDPGAAAREVSRRLGQALNHSVTAGGAPADGEPDSVANGYRQAKRCVEALTSMDRHGAAATAEELGFVGMLLGGNRDVRGFIDRTIGPVLDYDEERSTELAGTLEAYFAAGGSPTYAADALQVHPNTVHRRLERIAQLLGPDWQEPARALELQLALRLQRVFSSLHDPQPAHTP</sequence>
<proteinExistence type="inferred from homology"/>
<reference evidence="3 4" key="1">
    <citation type="submission" date="2024-10" db="EMBL/GenBank/DDBJ databases">
        <title>The Natural Products Discovery Center: Release of the First 8490 Sequenced Strains for Exploring Actinobacteria Biosynthetic Diversity.</title>
        <authorList>
            <person name="Kalkreuter E."/>
            <person name="Kautsar S.A."/>
            <person name="Yang D."/>
            <person name="Bader C.D."/>
            <person name="Teijaro C.N."/>
            <person name="Fluegel L."/>
            <person name="Davis C.M."/>
            <person name="Simpson J.R."/>
            <person name="Lauterbach L."/>
            <person name="Steele A.D."/>
            <person name="Gui C."/>
            <person name="Meng S."/>
            <person name="Li G."/>
            <person name="Viehrig K."/>
            <person name="Ye F."/>
            <person name="Su P."/>
            <person name="Kiefer A.F."/>
            <person name="Nichols A."/>
            <person name="Cepeda A.J."/>
            <person name="Yan W."/>
            <person name="Fan B."/>
            <person name="Jiang Y."/>
            <person name="Adhikari A."/>
            <person name="Zheng C.-J."/>
            <person name="Schuster L."/>
            <person name="Cowan T.M."/>
            <person name="Smanski M.J."/>
            <person name="Chevrette M.G."/>
            <person name="De Carvalho L.P.S."/>
            <person name="Shen B."/>
        </authorList>
    </citation>
    <scope>NUCLEOTIDE SEQUENCE [LARGE SCALE GENOMIC DNA]</scope>
    <source>
        <strain evidence="3 4">NPDC007147</strain>
    </source>
</reference>
<dbReference type="SMART" id="SM00065">
    <property type="entry name" value="GAF"/>
    <property type="match status" value="1"/>
</dbReference>
<dbReference type="InterPro" id="IPR003018">
    <property type="entry name" value="GAF"/>
</dbReference>
<dbReference type="EMBL" id="JBIAFJ010000009">
    <property type="protein sequence ID" value="MFE9170560.1"/>
    <property type="molecule type" value="Genomic_DNA"/>
</dbReference>
<gene>
    <name evidence="3" type="ORF">ACFYNZ_13700</name>
</gene>
<dbReference type="Proteomes" id="UP001601197">
    <property type="component" value="Unassembled WGS sequence"/>
</dbReference>
<name>A0ABW6KVS6_9ACTN</name>
<evidence type="ECO:0000313" key="3">
    <source>
        <dbReference type="EMBL" id="MFE9170560.1"/>
    </source>
</evidence>
<feature type="domain" description="GAF" evidence="2">
    <location>
        <begin position="40"/>
        <end position="187"/>
    </location>
</feature>
<dbReference type="Pfam" id="PF13556">
    <property type="entry name" value="HTH_30"/>
    <property type="match status" value="1"/>
</dbReference>
<organism evidence="3 4">
    <name type="scientific">Streptomyces kebangsaanensis</name>
    <dbReference type="NCBI Taxonomy" id="864058"/>
    <lineage>
        <taxon>Bacteria</taxon>
        <taxon>Bacillati</taxon>
        <taxon>Actinomycetota</taxon>
        <taxon>Actinomycetes</taxon>
        <taxon>Kitasatosporales</taxon>
        <taxon>Streptomycetaceae</taxon>
        <taxon>Streptomyces</taxon>
    </lineage>
</organism>